<keyword evidence="11" id="KW-1185">Reference proteome</keyword>
<keyword evidence="5" id="KW-0812">Transmembrane</keyword>
<dbReference type="GO" id="GO:0015031">
    <property type="term" value="P:protein transport"/>
    <property type="evidence" value="ECO:0007669"/>
    <property type="project" value="UniProtKB-KW"/>
</dbReference>
<keyword evidence="4" id="KW-0997">Cell inner membrane</keyword>
<keyword evidence="2" id="KW-0813">Transport</keyword>
<evidence type="ECO:0000313" key="10">
    <source>
        <dbReference type="EMBL" id="TXC66607.1"/>
    </source>
</evidence>
<comment type="caution">
    <text evidence="10">The sequence shown here is derived from an EMBL/GenBank/DDBJ whole genome shotgun (WGS) entry which is preliminary data.</text>
</comment>
<keyword evidence="8" id="KW-0472">Membrane</keyword>
<comment type="subcellular location">
    <subcellularLocation>
        <location evidence="1">Cell inner membrane</location>
    </subcellularLocation>
</comment>
<evidence type="ECO:0000256" key="4">
    <source>
        <dbReference type="ARBA" id="ARBA00022519"/>
    </source>
</evidence>
<proteinExistence type="predicted"/>
<evidence type="ECO:0000256" key="8">
    <source>
        <dbReference type="ARBA" id="ARBA00023136"/>
    </source>
</evidence>
<dbReference type="InterPro" id="IPR024961">
    <property type="entry name" value="T2SS_GspC_N"/>
</dbReference>
<keyword evidence="3" id="KW-1003">Cell membrane</keyword>
<accession>A0A5C6U149</accession>
<dbReference type="GO" id="GO:0005886">
    <property type="term" value="C:plasma membrane"/>
    <property type="evidence" value="ECO:0007669"/>
    <property type="project" value="UniProtKB-SubCell"/>
</dbReference>
<dbReference type="Proteomes" id="UP000321832">
    <property type="component" value="Unassembled WGS sequence"/>
</dbReference>
<evidence type="ECO:0000313" key="11">
    <source>
        <dbReference type="Proteomes" id="UP000321832"/>
    </source>
</evidence>
<evidence type="ECO:0000259" key="9">
    <source>
        <dbReference type="Pfam" id="PF11356"/>
    </source>
</evidence>
<reference evidence="10 11" key="1">
    <citation type="submission" date="2019-08" db="EMBL/GenBank/DDBJ databases">
        <authorList>
            <person name="Khan S.A."/>
            <person name="Jeon C.O."/>
            <person name="Jeong S.E."/>
        </authorList>
    </citation>
    <scope>NUCLEOTIDE SEQUENCE [LARGE SCALE GENOMIC DNA]</scope>
    <source>
        <strain evidence="11">IMCC1728</strain>
    </source>
</reference>
<sequence>MLARLTAFLVWALVAATVVFWGLRLLVKPPAAPAHTVAVGDASALRGDLTRLLGATPTAPSAAAAPAPELASRFKLIGVMASKQTQGDGFALIAVDAKPARAYAVGAPLDGDLVLKSVGLRSAAIGPAQGAPALTLECRRCLQRPPAPCLRSATA</sequence>
<feature type="domain" description="Type II secretion system protein GspC N-terminal" evidence="9">
    <location>
        <begin position="5"/>
        <end position="118"/>
    </location>
</feature>
<evidence type="ECO:0000256" key="7">
    <source>
        <dbReference type="ARBA" id="ARBA00022989"/>
    </source>
</evidence>
<organism evidence="10 11">
    <name type="scientific">Piscinibacter aquaticus</name>
    <dbReference type="NCBI Taxonomy" id="392597"/>
    <lineage>
        <taxon>Bacteria</taxon>
        <taxon>Pseudomonadati</taxon>
        <taxon>Pseudomonadota</taxon>
        <taxon>Betaproteobacteria</taxon>
        <taxon>Burkholderiales</taxon>
        <taxon>Sphaerotilaceae</taxon>
        <taxon>Piscinibacter</taxon>
    </lineage>
</organism>
<dbReference type="AlphaFoldDB" id="A0A5C6U149"/>
<evidence type="ECO:0000256" key="5">
    <source>
        <dbReference type="ARBA" id="ARBA00022692"/>
    </source>
</evidence>
<evidence type="ECO:0000256" key="3">
    <source>
        <dbReference type="ARBA" id="ARBA00022475"/>
    </source>
</evidence>
<keyword evidence="7" id="KW-1133">Transmembrane helix</keyword>
<evidence type="ECO:0000256" key="6">
    <source>
        <dbReference type="ARBA" id="ARBA00022927"/>
    </source>
</evidence>
<dbReference type="Pfam" id="PF11356">
    <property type="entry name" value="T2SSC"/>
    <property type="match status" value="1"/>
</dbReference>
<dbReference type="EMBL" id="VOPW01000001">
    <property type="protein sequence ID" value="TXC66607.1"/>
    <property type="molecule type" value="Genomic_DNA"/>
</dbReference>
<evidence type="ECO:0000256" key="2">
    <source>
        <dbReference type="ARBA" id="ARBA00022448"/>
    </source>
</evidence>
<gene>
    <name evidence="10" type="ORF">FSC37_14590</name>
</gene>
<keyword evidence="6" id="KW-0653">Protein transport</keyword>
<name>A0A5C6U149_9BURK</name>
<protein>
    <submittedName>
        <fullName evidence="10">General secretion pathway protein C</fullName>
    </submittedName>
</protein>
<evidence type="ECO:0000256" key="1">
    <source>
        <dbReference type="ARBA" id="ARBA00004533"/>
    </source>
</evidence>